<dbReference type="HOGENOM" id="CLU_785480_0_0_1"/>
<dbReference type="InParanoid" id="C7Z2Y5"/>
<keyword evidence="3" id="KW-1185">Reference proteome</keyword>
<dbReference type="VEuPathDB" id="FungiDB:NECHADRAFT_87760"/>
<dbReference type="AlphaFoldDB" id="C7Z2Y5"/>
<reference evidence="2 3" key="1">
    <citation type="journal article" date="2009" name="PLoS Genet.">
        <title>The genome of Nectria haematococca: contribution of supernumerary chromosomes to gene expansion.</title>
        <authorList>
            <person name="Coleman J.J."/>
            <person name="Rounsley S.D."/>
            <person name="Rodriguez-Carres M."/>
            <person name="Kuo A."/>
            <person name="Wasmann C.C."/>
            <person name="Grimwood J."/>
            <person name="Schmutz J."/>
            <person name="Taga M."/>
            <person name="White G.J."/>
            <person name="Zhou S."/>
            <person name="Schwartz D.C."/>
            <person name="Freitag M."/>
            <person name="Ma L.J."/>
            <person name="Danchin E.G."/>
            <person name="Henrissat B."/>
            <person name="Coutinho P.M."/>
            <person name="Nelson D.R."/>
            <person name="Straney D."/>
            <person name="Napoli C.A."/>
            <person name="Barker B.M."/>
            <person name="Gribskov M."/>
            <person name="Rep M."/>
            <person name="Kroken S."/>
            <person name="Molnar I."/>
            <person name="Rensing C."/>
            <person name="Kennell J.C."/>
            <person name="Zamora J."/>
            <person name="Farman M.L."/>
            <person name="Selker E.U."/>
            <person name="Salamov A."/>
            <person name="Shapiro H."/>
            <person name="Pangilinan J."/>
            <person name="Lindquist E."/>
            <person name="Lamers C."/>
            <person name="Grigoriev I.V."/>
            <person name="Geiser D.M."/>
            <person name="Covert S.F."/>
            <person name="Temporini E."/>
            <person name="Vanetten H.D."/>
        </authorList>
    </citation>
    <scope>NUCLEOTIDE SEQUENCE [LARGE SCALE GENOMIC DNA]</scope>
    <source>
        <strain evidence="3">ATCC MYA-4622 / CBS 123669 / FGSC 9596 / NRRL 45880 / 77-13-4</strain>
    </source>
</reference>
<name>C7Z2Y5_FUSV7</name>
<evidence type="ECO:0000256" key="1">
    <source>
        <dbReference type="SAM" id="MobiDB-lite"/>
    </source>
</evidence>
<evidence type="ECO:0000313" key="2">
    <source>
        <dbReference type="EMBL" id="EEU41566.1"/>
    </source>
</evidence>
<gene>
    <name evidence="2" type="ORF">NECHADRAFT_87760</name>
</gene>
<protein>
    <submittedName>
        <fullName evidence="2">Uncharacterized protein</fullName>
    </submittedName>
</protein>
<sequence>MPGPPLILEWYRYISSRRPPRLRRIAKRAPVSSINPVLWNSDMGGISGPDSAILLTEAIDEIKTVINALGDLAKTLGNDIWDLIRKKVQLWDLYEASRQGHRRLCPRGTAKDSSPHHRQGFPGLALPVSSSPSESLQLTTSILDATTGFWDSTFDGVGLGAYSTDIGIINGALAAVNIIVNLPLPSDRSGVPGIPHNIVAVGLVIFSNEVFVEDWLITRHGRADRMYVGIQHEVFELLGAGLSSVSAWTMDNQPQVALAAETLLIAYRSDGVNLTVVNGGPDIQVMVKGRDGVTQLMMIPNRQWVTDVSGPEFAELAFGDGLPEKKQLKPPILRKESGLPMLKREVKVEVVEG</sequence>
<dbReference type="Proteomes" id="UP000005206">
    <property type="component" value="Chromosome 12"/>
</dbReference>
<dbReference type="KEGG" id="nhe:NECHADRAFT_87760"/>
<dbReference type="OrthoDB" id="5099642at2759"/>
<proteinExistence type="predicted"/>
<evidence type="ECO:0000313" key="3">
    <source>
        <dbReference type="Proteomes" id="UP000005206"/>
    </source>
</evidence>
<dbReference type="RefSeq" id="XP_003047279.1">
    <property type="nucleotide sequence ID" value="XM_003047233.1"/>
</dbReference>
<accession>C7Z2Y5</accession>
<dbReference type="EMBL" id="GG698907">
    <property type="protein sequence ID" value="EEU41566.1"/>
    <property type="molecule type" value="Genomic_DNA"/>
</dbReference>
<organism evidence="2 3">
    <name type="scientific">Fusarium vanettenii (strain ATCC MYA-4622 / CBS 123669 / FGSC 9596 / NRRL 45880 / 77-13-4)</name>
    <name type="common">Fusarium solani subsp. pisi</name>
    <dbReference type="NCBI Taxonomy" id="660122"/>
    <lineage>
        <taxon>Eukaryota</taxon>
        <taxon>Fungi</taxon>
        <taxon>Dikarya</taxon>
        <taxon>Ascomycota</taxon>
        <taxon>Pezizomycotina</taxon>
        <taxon>Sordariomycetes</taxon>
        <taxon>Hypocreomycetidae</taxon>
        <taxon>Hypocreales</taxon>
        <taxon>Nectriaceae</taxon>
        <taxon>Fusarium</taxon>
        <taxon>Fusarium solani species complex</taxon>
        <taxon>Fusarium vanettenii</taxon>
    </lineage>
</organism>
<feature type="region of interest" description="Disordered" evidence="1">
    <location>
        <begin position="104"/>
        <end position="128"/>
    </location>
</feature>
<dbReference type="GeneID" id="9676195"/>